<dbReference type="InterPro" id="IPR036638">
    <property type="entry name" value="HLH_DNA-bd_sf"/>
</dbReference>
<keyword evidence="5" id="KW-0238">DNA-binding</keyword>
<keyword evidence="6" id="KW-0804">Transcription</keyword>
<dbReference type="InterPro" id="IPR045843">
    <property type="entry name" value="IND-like"/>
</dbReference>
<reference evidence="9 10" key="1">
    <citation type="submission" date="2020-08" db="EMBL/GenBank/DDBJ databases">
        <title>Plant Genome Project.</title>
        <authorList>
            <person name="Zhang R.-G."/>
        </authorList>
    </citation>
    <scope>NUCLEOTIDE SEQUENCE [LARGE SCALE GENOMIC DNA]</scope>
    <source>
        <tissue evidence="9">Rhizome</tissue>
    </source>
</reference>
<evidence type="ECO:0000256" key="7">
    <source>
        <dbReference type="ARBA" id="ARBA00023242"/>
    </source>
</evidence>
<dbReference type="InterPro" id="IPR011598">
    <property type="entry name" value="bHLH_dom"/>
</dbReference>
<dbReference type="FunFam" id="4.10.280.10:FF:000032">
    <property type="entry name" value="Transcription factor bHLH123 family"/>
    <property type="match status" value="1"/>
</dbReference>
<dbReference type="GO" id="GO:0000981">
    <property type="term" value="F:DNA-binding transcription factor activity, RNA polymerase II-specific"/>
    <property type="evidence" value="ECO:0007669"/>
    <property type="project" value="TreeGrafter"/>
</dbReference>
<dbReference type="GO" id="GO:0005634">
    <property type="term" value="C:nucleus"/>
    <property type="evidence" value="ECO:0007669"/>
    <property type="project" value="UniProtKB-SubCell"/>
</dbReference>
<evidence type="ECO:0000256" key="6">
    <source>
        <dbReference type="ARBA" id="ARBA00023163"/>
    </source>
</evidence>
<protein>
    <recommendedName>
        <fullName evidence="8">BHLH domain-containing protein</fullName>
    </recommendedName>
</protein>
<dbReference type="CDD" id="cd11393">
    <property type="entry name" value="bHLH_AtbHLH_like"/>
    <property type="match status" value="1"/>
</dbReference>
<feature type="domain" description="BHLH" evidence="8">
    <location>
        <begin position="174"/>
        <end position="223"/>
    </location>
</feature>
<dbReference type="Proteomes" id="UP000734854">
    <property type="component" value="Unassembled WGS sequence"/>
</dbReference>
<comment type="subcellular location">
    <subcellularLocation>
        <location evidence="1">Nucleus</location>
    </subcellularLocation>
</comment>
<dbReference type="InterPro" id="IPR045239">
    <property type="entry name" value="bHLH95_bHLH"/>
</dbReference>
<accession>A0A8J5INM9</accession>
<evidence type="ECO:0000256" key="3">
    <source>
        <dbReference type="ARBA" id="ARBA00011738"/>
    </source>
</evidence>
<sequence>MIAIGRAVLEGEEEKLQGRVNVVLFQLPAALDQQITGRHAGPHHRIPPPPFPNGIFFLYTCFFMRLGGSYAGEDEKHDAKIIESCWENQIADASTGAKHESCGSGYMIQSPRSSEVIVQASRCSWSHQVLTPPVSSTTVRSNLLEFSNTIKPADSSPECNSTATGGALKRAKIQGSFAAHSTLKVRKEKLGDRITALHQIVSPFGKTDTASVLQEAIGYIRFLQSQIEALTTPYLSSTSGNMKQPPTESTVEDLRSRGLCLMPISFILHVLSIVEASAVLAACTVSLAVTLNED</sequence>
<dbReference type="PANTHER" id="PTHR16223">
    <property type="entry name" value="TRANSCRIPTION FACTOR BHLH83-RELATED"/>
    <property type="match status" value="1"/>
</dbReference>
<keyword evidence="4" id="KW-0805">Transcription regulation</keyword>
<keyword evidence="7" id="KW-0539">Nucleus</keyword>
<comment type="caution">
    <text evidence="9">The sequence shown here is derived from an EMBL/GenBank/DDBJ whole genome shotgun (WGS) entry which is preliminary data.</text>
</comment>
<dbReference type="GO" id="GO:0000978">
    <property type="term" value="F:RNA polymerase II cis-regulatory region sequence-specific DNA binding"/>
    <property type="evidence" value="ECO:0007669"/>
    <property type="project" value="TreeGrafter"/>
</dbReference>
<dbReference type="PROSITE" id="PS50888">
    <property type="entry name" value="BHLH"/>
    <property type="match status" value="1"/>
</dbReference>
<evidence type="ECO:0000313" key="10">
    <source>
        <dbReference type="Proteomes" id="UP000734854"/>
    </source>
</evidence>
<evidence type="ECO:0000256" key="4">
    <source>
        <dbReference type="ARBA" id="ARBA00023015"/>
    </source>
</evidence>
<dbReference type="SUPFAM" id="SSF47459">
    <property type="entry name" value="HLH, helix-loop-helix DNA-binding domain"/>
    <property type="match status" value="1"/>
</dbReference>
<dbReference type="Gene3D" id="4.10.280.10">
    <property type="entry name" value="Helix-loop-helix DNA-binding domain"/>
    <property type="match status" value="1"/>
</dbReference>
<dbReference type="EMBL" id="JACMSC010000001">
    <property type="protein sequence ID" value="KAG6538910.1"/>
    <property type="molecule type" value="Genomic_DNA"/>
</dbReference>
<name>A0A8J5INM9_ZINOF</name>
<comment type="subunit">
    <text evidence="3">Homodimer.</text>
</comment>
<organism evidence="9 10">
    <name type="scientific">Zingiber officinale</name>
    <name type="common">Ginger</name>
    <name type="synonym">Amomum zingiber</name>
    <dbReference type="NCBI Taxonomy" id="94328"/>
    <lineage>
        <taxon>Eukaryota</taxon>
        <taxon>Viridiplantae</taxon>
        <taxon>Streptophyta</taxon>
        <taxon>Embryophyta</taxon>
        <taxon>Tracheophyta</taxon>
        <taxon>Spermatophyta</taxon>
        <taxon>Magnoliopsida</taxon>
        <taxon>Liliopsida</taxon>
        <taxon>Zingiberales</taxon>
        <taxon>Zingiberaceae</taxon>
        <taxon>Zingiber</taxon>
    </lineage>
</organism>
<evidence type="ECO:0000256" key="1">
    <source>
        <dbReference type="ARBA" id="ARBA00004123"/>
    </source>
</evidence>
<evidence type="ECO:0000256" key="5">
    <source>
        <dbReference type="ARBA" id="ARBA00023125"/>
    </source>
</evidence>
<comment type="similarity">
    <text evidence="2">Belongs to the bHLH protein family.</text>
</comment>
<dbReference type="PANTHER" id="PTHR16223:SF136">
    <property type="entry name" value="TRANSCRIPTION FACTOR BHLH133-RELATED"/>
    <property type="match status" value="1"/>
</dbReference>
<evidence type="ECO:0000256" key="2">
    <source>
        <dbReference type="ARBA" id="ARBA00005510"/>
    </source>
</evidence>
<evidence type="ECO:0000259" key="8">
    <source>
        <dbReference type="PROSITE" id="PS50888"/>
    </source>
</evidence>
<dbReference type="AlphaFoldDB" id="A0A8J5INM9"/>
<keyword evidence="10" id="KW-1185">Reference proteome</keyword>
<proteinExistence type="inferred from homology"/>
<evidence type="ECO:0000313" key="9">
    <source>
        <dbReference type="EMBL" id="KAG6538910.1"/>
    </source>
</evidence>
<dbReference type="GO" id="GO:0046983">
    <property type="term" value="F:protein dimerization activity"/>
    <property type="evidence" value="ECO:0007669"/>
    <property type="project" value="InterPro"/>
</dbReference>
<gene>
    <name evidence="9" type="ORF">ZIOFF_004062</name>
</gene>